<dbReference type="Proteomes" id="UP001528912">
    <property type="component" value="Unassembled WGS sequence"/>
</dbReference>
<reference evidence="6 7" key="1">
    <citation type="submission" date="2023-03" db="EMBL/GenBank/DDBJ databases">
        <title>YIM 133296 draft genome.</title>
        <authorList>
            <person name="Xiong L."/>
        </authorList>
    </citation>
    <scope>NUCLEOTIDE SEQUENCE [LARGE SCALE GENOMIC DNA]</scope>
    <source>
        <strain evidence="6 7">YIM 133296</strain>
    </source>
</reference>
<dbReference type="InterPro" id="IPR013325">
    <property type="entry name" value="RNA_pol_sigma_r2"/>
</dbReference>
<dbReference type="InterPro" id="IPR007627">
    <property type="entry name" value="RNA_pol_sigma70_r2"/>
</dbReference>
<evidence type="ECO:0000259" key="5">
    <source>
        <dbReference type="Pfam" id="PF04542"/>
    </source>
</evidence>
<name>A0ABT6C1U9_9MICO</name>
<accession>A0ABT6C1U9</accession>
<gene>
    <name evidence="6" type="ORF">P4R38_01310</name>
</gene>
<organism evidence="6 7">
    <name type="scientific">Luteipulveratus flavus</name>
    <dbReference type="NCBI Taxonomy" id="3031728"/>
    <lineage>
        <taxon>Bacteria</taxon>
        <taxon>Bacillati</taxon>
        <taxon>Actinomycetota</taxon>
        <taxon>Actinomycetes</taxon>
        <taxon>Micrococcales</taxon>
        <taxon>Dermacoccaceae</taxon>
        <taxon>Luteipulveratus</taxon>
    </lineage>
</organism>
<dbReference type="Pfam" id="PF04542">
    <property type="entry name" value="Sigma70_r2"/>
    <property type="match status" value="1"/>
</dbReference>
<dbReference type="InterPro" id="IPR014284">
    <property type="entry name" value="RNA_pol_sigma-70_dom"/>
</dbReference>
<keyword evidence="3" id="KW-0238">DNA-binding</keyword>
<dbReference type="InterPro" id="IPR036388">
    <property type="entry name" value="WH-like_DNA-bd_sf"/>
</dbReference>
<keyword evidence="4" id="KW-0804">Transcription</keyword>
<evidence type="ECO:0000313" key="6">
    <source>
        <dbReference type="EMBL" id="MDF8262879.1"/>
    </source>
</evidence>
<dbReference type="NCBIfam" id="TIGR02937">
    <property type="entry name" value="sigma70-ECF"/>
    <property type="match status" value="1"/>
</dbReference>
<dbReference type="InterPro" id="IPR039425">
    <property type="entry name" value="RNA_pol_sigma-70-like"/>
</dbReference>
<dbReference type="Gene3D" id="1.10.1740.10">
    <property type="match status" value="1"/>
</dbReference>
<keyword evidence="2" id="KW-0731">Sigma factor</keyword>
<evidence type="ECO:0000313" key="7">
    <source>
        <dbReference type="Proteomes" id="UP001528912"/>
    </source>
</evidence>
<feature type="domain" description="RNA polymerase sigma-70 region 2" evidence="5">
    <location>
        <begin position="37"/>
        <end position="97"/>
    </location>
</feature>
<proteinExistence type="predicted"/>
<dbReference type="Gene3D" id="1.10.10.10">
    <property type="entry name" value="Winged helix-like DNA-binding domain superfamily/Winged helix DNA-binding domain"/>
    <property type="match status" value="1"/>
</dbReference>
<sequence length="200" mass="22333">MSIDQTSTAPTGESVWTQAADCFRRWSSGDAQALDDMVRALSPVLWQVVRAYGLDRDRAEDVVQSTWLALVRRRDSINDAQAVGSWLTTTARREAWRVSRLEGRAEPVSDEVIELKVPERRSAEAEAIAHDEGERLWAGVSQLSDRCQRLLRVIAFSDRPDYSGLALELGMPVGSIGPTRGRCLDKLRTLLADQNDRGPR</sequence>
<evidence type="ECO:0000256" key="4">
    <source>
        <dbReference type="ARBA" id="ARBA00023163"/>
    </source>
</evidence>
<dbReference type="EMBL" id="JAROAV010000005">
    <property type="protein sequence ID" value="MDF8262879.1"/>
    <property type="molecule type" value="Genomic_DNA"/>
</dbReference>
<keyword evidence="1" id="KW-0805">Transcription regulation</keyword>
<dbReference type="PANTHER" id="PTHR43133:SF8">
    <property type="entry name" value="RNA POLYMERASE SIGMA FACTOR HI_1459-RELATED"/>
    <property type="match status" value="1"/>
</dbReference>
<comment type="caution">
    <text evidence="6">The sequence shown here is derived from an EMBL/GenBank/DDBJ whole genome shotgun (WGS) entry which is preliminary data.</text>
</comment>
<protein>
    <submittedName>
        <fullName evidence="6">Sigma-70 family RNA polymerase sigma factor</fullName>
    </submittedName>
</protein>
<evidence type="ECO:0000256" key="1">
    <source>
        <dbReference type="ARBA" id="ARBA00023015"/>
    </source>
</evidence>
<evidence type="ECO:0000256" key="3">
    <source>
        <dbReference type="ARBA" id="ARBA00023125"/>
    </source>
</evidence>
<dbReference type="SUPFAM" id="SSF88946">
    <property type="entry name" value="Sigma2 domain of RNA polymerase sigma factors"/>
    <property type="match status" value="1"/>
</dbReference>
<evidence type="ECO:0000256" key="2">
    <source>
        <dbReference type="ARBA" id="ARBA00023082"/>
    </source>
</evidence>
<dbReference type="RefSeq" id="WP_277190668.1">
    <property type="nucleotide sequence ID" value="NZ_JAROAV010000005.1"/>
</dbReference>
<dbReference type="PANTHER" id="PTHR43133">
    <property type="entry name" value="RNA POLYMERASE ECF-TYPE SIGMA FACTO"/>
    <property type="match status" value="1"/>
</dbReference>
<keyword evidence="7" id="KW-1185">Reference proteome</keyword>